<keyword evidence="2" id="KW-0812">Transmembrane</keyword>
<feature type="region of interest" description="Disordered" evidence="1">
    <location>
        <begin position="61"/>
        <end position="87"/>
    </location>
</feature>
<proteinExistence type="predicted"/>
<feature type="domain" description="DUF6458" evidence="3">
    <location>
        <begin position="1"/>
        <end position="79"/>
    </location>
</feature>
<dbReference type="Proteomes" id="UP000186456">
    <property type="component" value="Unassembled WGS sequence"/>
</dbReference>
<dbReference type="InterPro" id="IPR045597">
    <property type="entry name" value="DUF6458"/>
</dbReference>
<dbReference type="EMBL" id="FNJN01000002">
    <property type="protein sequence ID" value="SDO78681.1"/>
    <property type="molecule type" value="Genomic_DNA"/>
</dbReference>
<dbReference type="RefSeq" id="WP_056224881.1">
    <property type="nucleotide sequence ID" value="NZ_FNJN01000002.1"/>
</dbReference>
<sequence>MGIGSGIALFVIGAILAFAVNLDLGGVANLQTIGYILMAAGVVIFLISLVFMFRRRSVESTTRSTVDPASGQSVTTRRTSDNGDPLV</sequence>
<evidence type="ECO:0000259" key="3">
    <source>
        <dbReference type="Pfam" id="PF20059"/>
    </source>
</evidence>
<evidence type="ECO:0000313" key="4">
    <source>
        <dbReference type="EMBL" id="SDO78681.1"/>
    </source>
</evidence>
<evidence type="ECO:0000256" key="2">
    <source>
        <dbReference type="SAM" id="Phobius"/>
    </source>
</evidence>
<evidence type="ECO:0000313" key="5">
    <source>
        <dbReference type="Proteomes" id="UP000186456"/>
    </source>
</evidence>
<name>A0A1H0MEB9_MICTS</name>
<organism evidence="4 5">
    <name type="scientific">Microbacterium testaceum (strain StLB037)</name>
    <dbReference type="NCBI Taxonomy" id="979556"/>
    <lineage>
        <taxon>Bacteria</taxon>
        <taxon>Bacillati</taxon>
        <taxon>Actinomycetota</taxon>
        <taxon>Actinomycetes</taxon>
        <taxon>Micrococcales</taxon>
        <taxon>Microbacteriaceae</taxon>
        <taxon>Microbacterium</taxon>
    </lineage>
</organism>
<accession>A0A1H0MEB9</accession>
<keyword evidence="2" id="KW-0472">Membrane</keyword>
<keyword evidence="2" id="KW-1133">Transmembrane helix</keyword>
<dbReference type="AlphaFoldDB" id="A0A1H0MEB9"/>
<feature type="transmembrane region" description="Helical" evidence="2">
    <location>
        <begin position="7"/>
        <end position="27"/>
    </location>
</feature>
<gene>
    <name evidence="4" type="ORF">SAMN04487788_0900</name>
</gene>
<dbReference type="Pfam" id="PF20059">
    <property type="entry name" value="DUF6458"/>
    <property type="match status" value="1"/>
</dbReference>
<feature type="transmembrane region" description="Helical" evidence="2">
    <location>
        <begin position="33"/>
        <end position="53"/>
    </location>
</feature>
<protein>
    <recommendedName>
        <fullName evidence="3">DUF6458 domain-containing protein</fullName>
    </recommendedName>
</protein>
<evidence type="ECO:0000256" key="1">
    <source>
        <dbReference type="SAM" id="MobiDB-lite"/>
    </source>
</evidence>
<reference evidence="4 5" key="1">
    <citation type="submission" date="2016-10" db="EMBL/GenBank/DDBJ databases">
        <authorList>
            <person name="de Groot N.N."/>
        </authorList>
    </citation>
    <scope>NUCLEOTIDE SEQUENCE [LARGE SCALE GENOMIC DNA]</scope>
    <source>
        <strain evidence="4 5">StLB037</strain>
    </source>
</reference>